<name>A0A6M3L9S6_9ZZZZ</name>
<protein>
    <submittedName>
        <fullName evidence="1">Uncharacterized protein</fullName>
    </submittedName>
</protein>
<proteinExistence type="predicted"/>
<evidence type="ECO:0000313" key="1">
    <source>
        <dbReference type="EMBL" id="QJA91626.1"/>
    </source>
</evidence>
<sequence>MASGRPDWYSSVAMHGKHNNDYITVNVDELGNMLAKIQGLFGATLKTIAVDTNGIMKANLAVQDLDYLNILSEGVGDVIATSNYGGKGIVVVHTVNPGKTLYLGLLIATLYINIAGNYWVGVRDDGAVEQYHFLKGTSAVGQPTQVIAIPFSPVLKIGEDWDISLWSNDASLLINAFVFGYEK</sequence>
<dbReference type="AlphaFoldDB" id="A0A6M3L9S6"/>
<accession>A0A6M3L9S6</accession>
<reference evidence="1" key="1">
    <citation type="submission" date="2020-03" db="EMBL/GenBank/DDBJ databases">
        <title>The deep terrestrial virosphere.</title>
        <authorList>
            <person name="Holmfeldt K."/>
            <person name="Nilsson E."/>
            <person name="Simone D."/>
            <person name="Lopez-Fernandez M."/>
            <person name="Wu X."/>
            <person name="de Brujin I."/>
            <person name="Lundin D."/>
            <person name="Andersson A."/>
            <person name="Bertilsson S."/>
            <person name="Dopson M."/>
        </authorList>
    </citation>
    <scope>NUCLEOTIDE SEQUENCE</scope>
    <source>
        <strain evidence="1">MM415B03312</strain>
    </source>
</reference>
<dbReference type="EMBL" id="MT143001">
    <property type="protein sequence ID" value="QJA91626.1"/>
    <property type="molecule type" value="Genomic_DNA"/>
</dbReference>
<organism evidence="1">
    <name type="scientific">viral metagenome</name>
    <dbReference type="NCBI Taxonomy" id="1070528"/>
    <lineage>
        <taxon>unclassified sequences</taxon>
        <taxon>metagenomes</taxon>
        <taxon>organismal metagenomes</taxon>
    </lineage>
</organism>
<gene>
    <name evidence="1" type="ORF">MM415B03312_0007</name>
</gene>